<proteinExistence type="predicted"/>
<protein>
    <submittedName>
        <fullName evidence="1">Uncharacterized protein</fullName>
    </submittedName>
</protein>
<dbReference type="AlphaFoldDB" id="A0A544T7A4"/>
<name>A0A544T7A4_9BACI</name>
<dbReference type="EMBL" id="VDGG01000024">
    <property type="protein sequence ID" value="TQR13336.1"/>
    <property type="molecule type" value="Genomic_DNA"/>
</dbReference>
<gene>
    <name evidence="1" type="ORF">FG383_12455</name>
</gene>
<evidence type="ECO:0000313" key="2">
    <source>
        <dbReference type="Proteomes" id="UP000318937"/>
    </source>
</evidence>
<dbReference type="RefSeq" id="WP_142607718.1">
    <property type="nucleotide sequence ID" value="NZ_VDGG01000024.1"/>
</dbReference>
<reference evidence="1 2" key="1">
    <citation type="submission" date="2019-05" db="EMBL/GenBank/DDBJ databases">
        <title>Psychrobacillus vulpis sp. nov., a new species isolated from feces of a red fox that inhabits in The Tablas de Daimiel Natural Park, Albacete, Spain.</title>
        <authorList>
            <person name="Rodriguez M."/>
            <person name="Reina J.C."/>
            <person name="Bejar V."/>
            <person name="Llamas I."/>
        </authorList>
    </citation>
    <scope>NUCLEOTIDE SEQUENCE [LARGE SCALE GENOMIC DNA]</scope>
    <source>
        <strain evidence="1 2">NHI-2</strain>
    </source>
</reference>
<sequence>MNIKAGKRPVVSEPELYASDNQLVIINKKCCDSHFKVTELDKHRFIYKVFTKNKVANRI</sequence>
<accession>A0A544T7A4</accession>
<comment type="caution">
    <text evidence="1">The sequence shown here is derived from an EMBL/GenBank/DDBJ whole genome shotgun (WGS) entry which is preliminary data.</text>
</comment>
<organism evidence="1 2">
    <name type="scientific">Psychrobacillus soli</name>
    <dbReference type="NCBI Taxonomy" id="1543965"/>
    <lineage>
        <taxon>Bacteria</taxon>
        <taxon>Bacillati</taxon>
        <taxon>Bacillota</taxon>
        <taxon>Bacilli</taxon>
        <taxon>Bacillales</taxon>
        <taxon>Bacillaceae</taxon>
        <taxon>Psychrobacillus</taxon>
    </lineage>
</organism>
<evidence type="ECO:0000313" key="1">
    <source>
        <dbReference type="EMBL" id="TQR13336.1"/>
    </source>
</evidence>
<keyword evidence="2" id="KW-1185">Reference proteome</keyword>
<dbReference type="Proteomes" id="UP000318937">
    <property type="component" value="Unassembled WGS sequence"/>
</dbReference>